<feature type="repeat" description="ANK" evidence="3">
    <location>
        <begin position="1398"/>
        <end position="1430"/>
    </location>
</feature>
<dbReference type="GO" id="GO:0000976">
    <property type="term" value="F:transcription cis-regulatory region binding"/>
    <property type="evidence" value="ECO:0007669"/>
    <property type="project" value="TreeGrafter"/>
</dbReference>
<dbReference type="InterPro" id="IPR027417">
    <property type="entry name" value="P-loop_NTPase"/>
</dbReference>
<evidence type="ECO:0000256" key="3">
    <source>
        <dbReference type="PROSITE-ProRule" id="PRU00023"/>
    </source>
</evidence>
<dbReference type="SUPFAM" id="SSF48403">
    <property type="entry name" value="Ankyrin repeat"/>
    <property type="match status" value="3"/>
</dbReference>
<dbReference type="OrthoDB" id="8194444at2759"/>
<feature type="repeat" description="ANK" evidence="3">
    <location>
        <begin position="1365"/>
        <end position="1397"/>
    </location>
</feature>
<dbReference type="PROSITE" id="PS50297">
    <property type="entry name" value="ANK_REP_REGION"/>
    <property type="match status" value="11"/>
</dbReference>
<reference evidence="4" key="1">
    <citation type="submission" date="2019-08" db="EMBL/GenBank/DDBJ databases">
        <title>The genome of the North American firefly Photinus pyralis.</title>
        <authorList>
            <consortium name="Photinus pyralis genome working group"/>
            <person name="Fallon T.R."/>
            <person name="Sander Lower S.E."/>
            <person name="Weng J.-K."/>
        </authorList>
    </citation>
    <scope>NUCLEOTIDE SEQUENCE</scope>
    <source>
        <strain evidence="4">TRF0915ILg1</strain>
        <tissue evidence="4">Whole body</tissue>
    </source>
</reference>
<sequence>MYRFLKITYLKSLPPSLVTAEIAIFNVCKQTLEDLFWRNFNATSNLKFTISALEDSSKRMRQFKPVGNLGYCTTLECPRREGTCNLGFDYEYLIPTLFALRTVERSDIIDMSLATNVKDMGAFDDLILYLEYQNQKSVYIIQLKHKKEPITASSLKHSRDYAIYKYQKDYEKILEQSKISEFEVLENVPIENMYFIIYTSSKLSLPLDEKIMKHINLDIIKADSDKQEFSLLNTNVQKEDCIYKFRKTNMNIEGVNEKFLSQFYLFTSQGQIDVVEDLIQKLLNSMCGYQNESIKLVLLNYIRMWERGDLRLHYRVGKIIEEGFKNSNDSFKIQYESIFKKLEKISTDTHYKLRKRDVQLELTEMLLNPYIVEPKSFLKFKNEGLWNDIVDSADITIVEECNEEMVSIIWNAANTKFSKYCGKKLKEGVSWEWDNWLTMSDLPKKYKQRYSKSLNALGNINAISMKFVYFILWRNGYVPLLLKTSSIKDVNNITKALGVSQRNLDVRKVVLLHQHEDQTLHHLFKVESAIRSLGDISNPKILLRLLENMMVSLQGRKPVQLSKLIDTGDAISRDIPMNLIVTMLYQPLIVGTPCNDLPENYIKRRIGRVLLQSDVLELQSNAFIIYGSSSIMEDIQSITGSQKVIDGRNYFQQVRDVEGHLPNVVALELGHEMSLAERQHFKNNANSIHYLRYYDGYLEWLHSVGPIDDIRRFVQNNATKHFIDEDDALTHFISNVNIISSNPGMGKSVMINCLARKCREDYWVKIIILSEYSSEFGQKISEKVKVKKCNFYQRFTNALIDVLKEKRKVLYLIDAFDEILPCQTNSIVAGLKFIKEQGFSLWITTRPARKSELERKFNVCSLSLNPVNAEDQTLYLRNCFIKKKKKNVDLFVQTLQNIISKCFSKLDFEFSSVPLHLYMIAEVFDDKSVDQLLSWKSISTIDLYETFILKKIKIYLSRLLGDNVSCLNTIYKREYERTRSQHAKAALLIFYEHNILREVIDFQEIKEFLGDTNIGELNIGIITSVNRFENVPIFSHRTFAEYLAAEYLASHCLEQNIKPLLKLLFVEELTVVRQLFDRILAKDQPLHLAVLNNNLDEMKTLLNGHNDILHTDYDLGGRTPLHLAAAWGVKHRFPDSNEVSKVKDFLLIHINQPDHKVTFENATSNEILRIIYDTKKYINQTDKIFAWHPSDYAKYSYSLDALDTFMEKDRSIDILECFDMNSLIFYCVKYGYQNILEALPPLVSYISNGPSEQNLFHIVMDNQQKCFDILQILFRKFNSRLIKLYLWRLNQEGNSPLMCAALNGNISAFKSLLERAENFDLNKHNVHGLTLLHYLVFYNFKECIIELLKNPSIDINKKTKKNCKQDHTALYFAVNNNNLDIVKILIENRADIHLPYENKRTVLHVASINGFIDCIKELHYSGADINTSDENGKTPLHYAVQNTQIKSVEYLLQLGADVNKADTFGRTFVHYAVQNLNLENLKLFDNFAFNTLNTKDRDGRTLVHYAIRRIKVEKIDYLLPLGKKHNHWHHYRSTPFHRAFKEDKLCNIKFLIRSGGNINETDNCGRTALQYAVEENNLETIEYLLELGADINKSDRDNRTPLFNAVQFGKINVIKWLLDSNADVNKYDTSKRAPIHVATAKTFIACVRMLITSGANINLSASDGCTPLFIAIMKNNDKLVKLLVESGANVNKSSQHSFNYVTSECSGQLTEHGNSLAPLHMAIQLKNINIIRYILESKVKINQTDSNGWTALHFAASNNCIECVDDLVRKGAGLHFQSANKCTPIHLATMQNNVQMLETLLNASNCKKAIDKCDVNLHTALHLACTNGYLQCAKILVNKGADVQVCTSEGFTPLDLAIKHEHKDVQNFLEHWKTLPGDRRVKEKEAEKVLKYKELALETQRMWNCRTKVIP</sequence>
<evidence type="ECO:0000256" key="2">
    <source>
        <dbReference type="ARBA" id="ARBA00023043"/>
    </source>
</evidence>
<evidence type="ECO:0000256" key="1">
    <source>
        <dbReference type="ARBA" id="ARBA00022737"/>
    </source>
</evidence>
<feature type="repeat" description="ANK" evidence="3">
    <location>
        <begin position="1663"/>
        <end position="1695"/>
    </location>
</feature>
<keyword evidence="1" id="KW-0677">Repeat</keyword>
<dbReference type="Gene3D" id="1.25.40.20">
    <property type="entry name" value="Ankyrin repeat-containing domain"/>
    <property type="match status" value="6"/>
</dbReference>
<feature type="repeat" description="ANK" evidence="3">
    <location>
        <begin position="1816"/>
        <end position="1848"/>
    </location>
</feature>
<dbReference type="InterPro" id="IPR002110">
    <property type="entry name" value="Ankyrin_rpt"/>
</dbReference>
<dbReference type="InterPro" id="IPR036770">
    <property type="entry name" value="Ankyrin_rpt-contain_sf"/>
</dbReference>
<dbReference type="Gene3D" id="3.40.50.300">
    <property type="entry name" value="P-loop containing nucleotide triphosphate hydrolases"/>
    <property type="match status" value="1"/>
</dbReference>
<dbReference type="SUPFAM" id="SSF52540">
    <property type="entry name" value="P-loop containing nucleoside triphosphate hydrolases"/>
    <property type="match status" value="1"/>
</dbReference>
<feature type="repeat" description="ANK" evidence="3">
    <location>
        <begin position="1531"/>
        <end position="1563"/>
    </location>
</feature>
<dbReference type="PRINTS" id="PR01415">
    <property type="entry name" value="ANKYRIN"/>
</dbReference>
<keyword evidence="2 3" id="KW-0040">ANK repeat</keyword>
<keyword evidence="5" id="KW-1185">Reference proteome</keyword>
<dbReference type="Pfam" id="PF12796">
    <property type="entry name" value="Ank_2"/>
    <property type="match status" value="4"/>
</dbReference>
<feature type="repeat" description="ANK" evidence="3">
    <location>
        <begin position="1292"/>
        <end position="1324"/>
    </location>
</feature>
<name>A0A8K0D9A8_IGNLU</name>
<feature type="repeat" description="ANK" evidence="3">
    <location>
        <begin position="1597"/>
        <end position="1629"/>
    </location>
</feature>
<dbReference type="PROSITE" id="PS50088">
    <property type="entry name" value="ANK_REPEAT"/>
    <property type="match status" value="12"/>
</dbReference>
<dbReference type="Proteomes" id="UP000801492">
    <property type="component" value="Unassembled WGS sequence"/>
</dbReference>
<organism evidence="4 5">
    <name type="scientific">Ignelater luminosus</name>
    <name type="common">Cucubano</name>
    <name type="synonym">Pyrophorus luminosus</name>
    <dbReference type="NCBI Taxonomy" id="2038154"/>
    <lineage>
        <taxon>Eukaryota</taxon>
        <taxon>Metazoa</taxon>
        <taxon>Ecdysozoa</taxon>
        <taxon>Arthropoda</taxon>
        <taxon>Hexapoda</taxon>
        <taxon>Insecta</taxon>
        <taxon>Pterygota</taxon>
        <taxon>Neoptera</taxon>
        <taxon>Endopterygota</taxon>
        <taxon>Coleoptera</taxon>
        <taxon>Polyphaga</taxon>
        <taxon>Elateriformia</taxon>
        <taxon>Elateroidea</taxon>
        <taxon>Elateridae</taxon>
        <taxon>Agrypninae</taxon>
        <taxon>Pyrophorini</taxon>
        <taxon>Ignelater</taxon>
    </lineage>
</organism>
<dbReference type="EMBL" id="VTPC01003118">
    <property type="protein sequence ID" value="KAF2899013.1"/>
    <property type="molecule type" value="Genomic_DNA"/>
</dbReference>
<dbReference type="InterPro" id="IPR050663">
    <property type="entry name" value="Ankyrin-SOCS_Box"/>
</dbReference>
<feature type="repeat" description="ANK" evidence="3">
    <location>
        <begin position="1431"/>
        <end position="1463"/>
    </location>
</feature>
<dbReference type="PANTHER" id="PTHR24193">
    <property type="entry name" value="ANKYRIN REPEAT PROTEIN"/>
    <property type="match status" value="1"/>
</dbReference>
<accession>A0A8K0D9A8</accession>
<comment type="caution">
    <text evidence="4">The sequence shown here is derived from an EMBL/GenBank/DDBJ whole genome shotgun (WGS) entry which is preliminary data.</text>
</comment>
<proteinExistence type="predicted"/>
<dbReference type="Pfam" id="PF00023">
    <property type="entry name" value="Ank"/>
    <property type="match status" value="1"/>
</dbReference>
<feature type="repeat" description="ANK" evidence="3">
    <location>
        <begin position="1564"/>
        <end position="1596"/>
    </location>
</feature>
<evidence type="ECO:0000313" key="4">
    <source>
        <dbReference type="EMBL" id="KAF2899013.1"/>
    </source>
</evidence>
<feature type="repeat" description="ANK" evidence="3">
    <location>
        <begin position="1714"/>
        <end position="1746"/>
    </location>
</feature>
<feature type="non-terminal residue" evidence="4">
    <location>
        <position position="1"/>
    </location>
</feature>
<evidence type="ECO:0000313" key="5">
    <source>
        <dbReference type="Proteomes" id="UP000801492"/>
    </source>
</evidence>
<dbReference type="GO" id="GO:0045944">
    <property type="term" value="P:positive regulation of transcription by RNA polymerase II"/>
    <property type="evidence" value="ECO:0007669"/>
    <property type="project" value="TreeGrafter"/>
</dbReference>
<feature type="repeat" description="ANK" evidence="3">
    <location>
        <begin position="1747"/>
        <end position="1779"/>
    </location>
</feature>
<gene>
    <name evidence="4" type="ORF">ILUMI_07160</name>
</gene>
<protein>
    <submittedName>
        <fullName evidence="4">Uncharacterized protein</fullName>
    </submittedName>
</protein>
<dbReference type="GO" id="GO:0005634">
    <property type="term" value="C:nucleus"/>
    <property type="evidence" value="ECO:0007669"/>
    <property type="project" value="TreeGrafter"/>
</dbReference>
<dbReference type="SMART" id="SM00248">
    <property type="entry name" value="ANK"/>
    <property type="match status" value="19"/>
</dbReference>
<dbReference type="PANTHER" id="PTHR24193:SF121">
    <property type="entry name" value="ADA2A-CONTAINING COMPLEX COMPONENT 3, ISOFORM D"/>
    <property type="match status" value="1"/>
</dbReference>
<feature type="repeat" description="ANK" evidence="3">
    <location>
        <begin position="1630"/>
        <end position="1662"/>
    </location>
</feature>